<dbReference type="Pfam" id="PF13376">
    <property type="entry name" value="OmdA"/>
    <property type="match status" value="1"/>
</dbReference>
<sequence length="177" mass="19718">MKQWLAWLGVNHKVSDGLWVKLAKKASGIASIDYVEAREGALIHGWIDGQKRSIDAQYYAIRFTPRRKRSKWSKINREIVEGLIEEGKLKPAGLAQVQAARADGRWDAAYAGAATIEVHPELQAALDRNAKAKRAFAKVSAANRYSILYNVNDAKKPETRARRISKYIAMLVDGEAG</sequence>
<organism evidence="1 2">
    <name type="scientific">Enhygromyxa salina</name>
    <dbReference type="NCBI Taxonomy" id="215803"/>
    <lineage>
        <taxon>Bacteria</taxon>
        <taxon>Pseudomonadati</taxon>
        <taxon>Myxococcota</taxon>
        <taxon>Polyangia</taxon>
        <taxon>Nannocystales</taxon>
        <taxon>Nannocystaceae</taxon>
        <taxon>Enhygromyxa</taxon>
    </lineage>
</organism>
<dbReference type="Proteomes" id="UP000031599">
    <property type="component" value="Unassembled WGS sequence"/>
</dbReference>
<evidence type="ECO:0000313" key="1">
    <source>
        <dbReference type="EMBL" id="KIG19265.1"/>
    </source>
</evidence>
<dbReference type="RefSeq" id="WP_240480138.1">
    <property type="nucleotide sequence ID" value="NZ_JMCC02000003.1"/>
</dbReference>
<comment type="caution">
    <text evidence="1">The sequence shown here is derived from an EMBL/GenBank/DDBJ whole genome shotgun (WGS) entry which is preliminary data.</text>
</comment>
<gene>
    <name evidence="1" type="ORF">DB30_03821</name>
</gene>
<dbReference type="AlphaFoldDB" id="A0A0C2DCY4"/>
<proteinExistence type="predicted"/>
<name>A0A0C2DCY4_9BACT</name>
<evidence type="ECO:0000313" key="2">
    <source>
        <dbReference type="Proteomes" id="UP000031599"/>
    </source>
</evidence>
<accession>A0A0C2DCY4</accession>
<reference evidence="1 2" key="1">
    <citation type="submission" date="2014-12" db="EMBL/GenBank/DDBJ databases">
        <title>Genome assembly of Enhygromyxa salina DSM 15201.</title>
        <authorList>
            <person name="Sharma G."/>
            <person name="Subramanian S."/>
        </authorList>
    </citation>
    <scope>NUCLEOTIDE SEQUENCE [LARGE SCALE GENOMIC DNA]</scope>
    <source>
        <strain evidence="1 2">DSM 15201</strain>
    </source>
</reference>
<protein>
    <submittedName>
        <fullName evidence="1">Putative periplasmic membrane protein</fullName>
    </submittedName>
</protein>
<dbReference type="EMBL" id="JMCC02000003">
    <property type="protein sequence ID" value="KIG19265.1"/>
    <property type="molecule type" value="Genomic_DNA"/>
</dbReference>